<evidence type="ECO:0000313" key="2">
    <source>
        <dbReference type="Proteomes" id="UP000658305"/>
    </source>
</evidence>
<dbReference type="Proteomes" id="UP000658305">
    <property type="component" value="Unassembled WGS sequence"/>
</dbReference>
<organism evidence="1 2">
    <name type="scientific">Gemmobacter nanjingensis</name>
    <dbReference type="NCBI Taxonomy" id="488454"/>
    <lineage>
        <taxon>Bacteria</taxon>
        <taxon>Pseudomonadati</taxon>
        <taxon>Pseudomonadota</taxon>
        <taxon>Alphaproteobacteria</taxon>
        <taxon>Rhodobacterales</taxon>
        <taxon>Paracoccaceae</taxon>
        <taxon>Gemmobacter</taxon>
    </lineage>
</organism>
<sequence>MTGINRQERAILALHDYGTRPGATAKSVKDAMLKDGFTLEEIAYAARAMEGGDA</sequence>
<name>A0ABQ3F835_9RHOB</name>
<reference evidence="2" key="1">
    <citation type="journal article" date="2019" name="Int. J. Syst. Evol. Microbiol.">
        <title>The Global Catalogue of Microorganisms (GCM) 10K type strain sequencing project: providing services to taxonomists for standard genome sequencing and annotation.</title>
        <authorList>
            <consortium name="The Broad Institute Genomics Platform"/>
            <consortium name="The Broad Institute Genome Sequencing Center for Infectious Disease"/>
            <person name="Wu L."/>
            <person name="Ma J."/>
        </authorList>
    </citation>
    <scope>NUCLEOTIDE SEQUENCE [LARGE SCALE GENOMIC DNA]</scope>
    <source>
        <strain evidence="2">KCTC 23298</strain>
    </source>
</reference>
<dbReference type="RefSeq" id="WP_189380221.1">
    <property type="nucleotide sequence ID" value="NZ_BMYI01000001.1"/>
</dbReference>
<protein>
    <submittedName>
        <fullName evidence="1">Uncharacterized protein</fullName>
    </submittedName>
</protein>
<accession>A0ABQ3F835</accession>
<keyword evidence="2" id="KW-1185">Reference proteome</keyword>
<evidence type="ECO:0000313" key="1">
    <source>
        <dbReference type="EMBL" id="GHC12748.1"/>
    </source>
</evidence>
<proteinExistence type="predicted"/>
<comment type="caution">
    <text evidence="1">The sequence shown here is derived from an EMBL/GenBank/DDBJ whole genome shotgun (WGS) entry which is preliminary data.</text>
</comment>
<gene>
    <name evidence="1" type="ORF">GCM10007291_07570</name>
</gene>
<dbReference type="EMBL" id="BMYI01000001">
    <property type="protein sequence ID" value="GHC12748.1"/>
    <property type="molecule type" value="Genomic_DNA"/>
</dbReference>